<dbReference type="Pfam" id="PF13085">
    <property type="entry name" value="Fer2_3"/>
    <property type="match status" value="1"/>
</dbReference>
<comment type="cofactor">
    <cofactor evidence="3">
        <name>[2Fe-2S] cluster</name>
        <dbReference type="ChEBI" id="CHEBI:190135"/>
    </cofactor>
</comment>
<evidence type="ECO:0000256" key="2">
    <source>
        <dbReference type="ARBA" id="ARBA00009433"/>
    </source>
</evidence>
<comment type="similarity">
    <text evidence="2">Belongs to the succinate dehydrogenase/fumarate reductase iron-sulfur protein family.</text>
</comment>
<dbReference type="AlphaFoldDB" id="A1HQB5"/>
<dbReference type="PROSITE" id="PS00197">
    <property type="entry name" value="2FE2S_FER_1"/>
    <property type="match status" value="1"/>
</dbReference>
<evidence type="ECO:0000256" key="1">
    <source>
        <dbReference type="ARBA" id="ARBA00001927"/>
    </source>
</evidence>
<dbReference type="eggNOG" id="COG2080">
    <property type="taxonomic scope" value="Bacteria"/>
</dbReference>
<accession>A1HQB5</accession>
<feature type="domain" description="2Fe-2S ferredoxin-type" evidence="4">
    <location>
        <begin position="11"/>
        <end position="95"/>
    </location>
</feature>
<dbReference type="GO" id="GO:0051537">
    <property type="term" value="F:2 iron, 2 sulfur cluster binding"/>
    <property type="evidence" value="ECO:0007669"/>
    <property type="project" value="InterPro"/>
</dbReference>
<evidence type="ECO:0000256" key="3">
    <source>
        <dbReference type="ARBA" id="ARBA00034078"/>
    </source>
</evidence>
<evidence type="ECO:0000259" key="4">
    <source>
        <dbReference type="PROSITE" id="PS51085"/>
    </source>
</evidence>
<dbReference type="Proteomes" id="UP000005139">
    <property type="component" value="Unassembled WGS sequence"/>
</dbReference>
<dbReference type="InterPro" id="IPR025192">
    <property type="entry name" value="Succ_DH/fum_Rdtase_N"/>
</dbReference>
<dbReference type="OrthoDB" id="9804391at2"/>
<dbReference type="InterPro" id="IPR001041">
    <property type="entry name" value="2Fe-2S_ferredoxin-type"/>
</dbReference>
<evidence type="ECO:0000313" key="5">
    <source>
        <dbReference type="EMBL" id="EAX47722.1"/>
    </source>
</evidence>
<reference evidence="5 6" key="2">
    <citation type="submission" date="2007-01" db="EMBL/GenBank/DDBJ databases">
        <title>Sequencing of the draft genome and assembly of Thermosinus carboxydivorans Nor1.</title>
        <authorList>
            <consortium name="US DOE Joint Genome Institute (JGI-PGF)"/>
            <person name="Copeland A."/>
            <person name="Lucas S."/>
            <person name="Lapidus A."/>
            <person name="Barry K."/>
            <person name="Glavina del Rio T."/>
            <person name="Dalin E."/>
            <person name="Tice H."/>
            <person name="Bruce D."/>
            <person name="Pitluck S."/>
            <person name="Richardson P."/>
        </authorList>
    </citation>
    <scope>NUCLEOTIDE SEQUENCE [LARGE SCALE GENOMIC DNA]</scope>
    <source>
        <strain evidence="5 6">Nor1</strain>
    </source>
</reference>
<comment type="cofactor">
    <cofactor evidence="1">
        <name>[3Fe-4S] cluster</name>
        <dbReference type="ChEBI" id="CHEBI:21137"/>
    </cofactor>
</comment>
<dbReference type="InterPro" id="IPR012675">
    <property type="entry name" value="Beta-grasp_dom_sf"/>
</dbReference>
<dbReference type="EMBL" id="AAWL01000007">
    <property type="protein sequence ID" value="EAX47722.1"/>
    <property type="molecule type" value="Genomic_DNA"/>
</dbReference>
<name>A1HQB5_9FIRM</name>
<proteinExistence type="inferred from homology"/>
<dbReference type="InterPro" id="IPR036010">
    <property type="entry name" value="2Fe-2S_ferredoxin-like_sf"/>
</dbReference>
<keyword evidence="6" id="KW-1185">Reference proteome</keyword>
<sequence length="123" mass="13417" precursor="true">MTTCSGKILVKAFRFNPATDAAGRLEEYTVESSEPLSVMALLAKIHDLDPTFACRTSTCFKGKCGSCLVRVNGQDVLGCTTLVRPGETVVVEPHSRFKLLRDVAVDFTQPLPAEQDKAEEGQR</sequence>
<dbReference type="GO" id="GO:0022904">
    <property type="term" value="P:respiratory electron transport chain"/>
    <property type="evidence" value="ECO:0007669"/>
    <property type="project" value="TreeGrafter"/>
</dbReference>
<dbReference type="PANTHER" id="PTHR11921:SF29">
    <property type="entry name" value="SUCCINATE DEHYDROGENASE [UBIQUINONE] IRON-SULFUR SUBUNIT, MITOCHONDRIAL"/>
    <property type="match status" value="1"/>
</dbReference>
<dbReference type="GO" id="GO:0009055">
    <property type="term" value="F:electron transfer activity"/>
    <property type="evidence" value="ECO:0007669"/>
    <property type="project" value="InterPro"/>
</dbReference>
<reference evidence="5 6" key="1">
    <citation type="submission" date="2007-01" db="EMBL/GenBank/DDBJ databases">
        <title>Annotation of the draft genome assembly of Thermosinus carboxydivorans Nor1.</title>
        <authorList>
            <consortium name="US DOE Joint Genome Institute (JGI-ORNL)"/>
            <person name="Larimer F."/>
            <person name="Land M."/>
            <person name="Hauser L."/>
        </authorList>
    </citation>
    <scope>NUCLEOTIDE SEQUENCE [LARGE SCALE GENOMIC DNA]</scope>
    <source>
        <strain evidence="5 6">Nor1</strain>
    </source>
</reference>
<dbReference type="Gene3D" id="3.10.20.30">
    <property type="match status" value="1"/>
</dbReference>
<dbReference type="InterPro" id="IPR006058">
    <property type="entry name" value="2Fe2S_fd_BS"/>
</dbReference>
<dbReference type="GO" id="GO:0009060">
    <property type="term" value="P:aerobic respiration"/>
    <property type="evidence" value="ECO:0007669"/>
    <property type="project" value="TreeGrafter"/>
</dbReference>
<protein>
    <submittedName>
        <fullName evidence="5">Ferredoxin</fullName>
    </submittedName>
</protein>
<dbReference type="SUPFAM" id="SSF54292">
    <property type="entry name" value="2Fe-2S ferredoxin-like"/>
    <property type="match status" value="1"/>
</dbReference>
<gene>
    <name evidence="5" type="ORF">TcarDRAFT_1128</name>
</gene>
<dbReference type="InterPro" id="IPR050573">
    <property type="entry name" value="SDH/FRD_Iron-Sulfur"/>
</dbReference>
<comment type="caution">
    <text evidence="5">The sequence shown here is derived from an EMBL/GenBank/DDBJ whole genome shotgun (WGS) entry which is preliminary data.</text>
</comment>
<dbReference type="PANTHER" id="PTHR11921">
    <property type="entry name" value="SUCCINATE DEHYDROGENASE IRON-SULFUR PROTEIN"/>
    <property type="match status" value="1"/>
</dbReference>
<organism evidence="5 6">
    <name type="scientific">Thermosinus carboxydivorans Nor1</name>
    <dbReference type="NCBI Taxonomy" id="401526"/>
    <lineage>
        <taxon>Bacteria</taxon>
        <taxon>Bacillati</taxon>
        <taxon>Bacillota</taxon>
        <taxon>Negativicutes</taxon>
        <taxon>Selenomonadales</taxon>
        <taxon>Sporomusaceae</taxon>
        <taxon>Thermosinus</taxon>
    </lineage>
</organism>
<dbReference type="RefSeq" id="WP_007289221.1">
    <property type="nucleotide sequence ID" value="NZ_AAWL01000007.1"/>
</dbReference>
<evidence type="ECO:0000313" key="6">
    <source>
        <dbReference type="Proteomes" id="UP000005139"/>
    </source>
</evidence>
<dbReference type="PROSITE" id="PS51085">
    <property type="entry name" value="2FE2S_FER_2"/>
    <property type="match status" value="1"/>
</dbReference>